<gene>
    <name evidence="1" type="ORF">BN2475_180057</name>
</gene>
<organism evidence="1 2">
    <name type="scientific">Paraburkholderia ribeironis</name>
    <dbReference type="NCBI Taxonomy" id="1247936"/>
    <lineage>
        <taxon>Bacteria</taxon>
        <taxon>Pseudomonadati</taxon>
        <taxon>Pseudomonadota</taxon>
        <taxon>Betaproteobacteria</taxon>
        <taxon>Burkholderiales</taxon>
        <taxon>Burkholderiaceae</taxon>
        <taxon>Paraburkholderia</taxon>
    </lineage>
</organism>
<dbReference type="Proteomes" id="UP000187012">
    <property type="component" value="Unassembled WGS sequence"/>
</dbReference>
<dbReference type="AlphaFoldDB" id="A0A1N7RV28"/>
<keyword evidence="2" id="KW-1185">Reference proteome</keyword>
<evidence type="ECO:0000313" key="2">
    <source>
        <dbReference type="Proteomes" id="UP000187012"/>
    </source>
</evidence>
<accession>A0A1N7RV28</accession>
<proteinExistence type="predicted"/>
<name>A0A1N7RV28_9BURK</name>
<protein>
    <submittedName>
        <fullName evidence="1">Uncharacterized protein</fullName>
    </submittedName>
</protein>
<sequence length="104" mass="10412">MLRVSPGALVTETGCTFGVVDCGTPVVALVVAPVAVPALGVAGLATVAGGVAAAGALTALVCEAPVGVLPPPPPQPARAAQTSNRIWSREQGFMVEGERRELLR</sequence>
<dbReference type="EMBL" id="CYGX02000018">
    <property type="protein sequence ID" value="SIT38950.1"/>
    <property type="molecule type" value="Genomic_DNA"/>
</dbReference>
<reference evidence="1 2" key="1">
    <citation type="submission" date="2016-12" db="EMBL/GenBank/DDBJ databases">
        <authorList>
            <person name="Song W.-J."/>
            <person name="Kurnit D.M."/>
        </authorList>
    </citation>
    <scope>NUCLEOTIDE SEQUENCE [LARGE SCALE GENOMIC DNA]</scope>
    <source>
        <strain evidence="1 2">STM7296</strain>
    </source>
</reference>
<evidence type="ECO:0000313" key="1">
    <source>
        <dbReference type="EMBL" id="SIT38950.1"/>
    </source>
</evidence>